<dbReference type="InterPro" id="IPR043128">
    <property type="entry name" value="Rev_trsase/Diguanyl_cyclase"/>
</dbReference>
<protein>
    <recommendedName>
        <fullName evidence="5">Diguanylate cyclase/phosphodiesterase</fullName>
    </recommendedName>
</protein>
<dbReference type="SMART" id="SM00052">
    <property type="entry name" value="EAL"/>
    <property type="match status" value="1"/>
</dbReference>
<feature type="domain" description="EAL" evidence="1">
    <location>
        <begin position="180"/>
        <end position="431"/>
    </location>
</feature>
<dbReference type="RefSeq" id="WP_246487471.1">
    <property type="nucleotide sequence ID" value="NZ_AP019536.1"/>
</dbReference>
<dbReference type="Proteomes" id="UP001319121">
    <property type="component" value="Chromosome"/>
</dbReference>
<dbReference type="InterPro" id="IPR052155">
    <property type="entry name" value="Biofilm_reg_signaling"/>
</dbReference>
<evidence type="ECO:0000259" key="2">
    <source>
        <dbReference type="PROSITE" id="PS50887"/>
    </source>
</evidence>
<dbReference type="CDD" id="cd01948">
    <property type="entry name" value="EAL"/>
    <property type="match status" value="1"/>
</dbReference>
<dbReference type="PANTHER" id="PTHR44757:SF2">
    <property type="entry name" value="BIOFILM ARCHITECTURE MAINTENANCE PROTEIN MBAA"/>
    <property type="match status" value="1"/>
</dbReference>
<accession>A0AAN1T158</accession>
<organism evidence="3 4">
    <name type="scientific">Ferrigenium kumadai</name>
    <dbReference type="NCBI Taxonomy" id="1682490"/>
    <lineage>
        <taxon>Bacteria</taxon>
        <taxon>Pseudomonadati</taxon>
        <taxon>Pseudomonadota</taxon>
        <taxon>Betaproteobacteria</taxon>
        <taxon>Nitrosomonadales</taxon>
        <taxon>Gallionellaceae</taxon>
        <taxon>Ferrigenium</taxon>
    </lineage>
</organism>
<reference evidence="3 4" key="1">
    <citation type="submission" date="2019-03" db="EMBL/GenBank/DDBJ databases">
        <title>Complete genome sequence of Ferrigenium kumadai strain An22, a microaerophilic iron-oxidizing bacterium isolated from a paddy field soil.</title>
        <authorList>
            <person name="Watanabe T."/>
            <person name="Asakawa S."/>
        </authorList>
    </citation>
    <scope>NUCLEOTIDE SEQUENCE [LARGE SCALE GENOMIC DNA]</scope>
    <source>
        <strain evidence="3 4">An22</strain>
    </source>
</reference>
<dbReference type="InterPro" id="IPR035919">
    <property type="entry name" value="EAL_sf"/>
</dbReference>
<dbReference type="Pfam" id="PF00990">
    <property type="entry name" value="GGDEF"/>
    <property type="match status" value="1"/>
</dbReference>
<dbReference type="SMART" id="SM00267">
    <property type="entry name" value="GGDEF"/>
    <property type="match status" value="1"/>
</dbReference>
<dbReference type="Gene3D" id="3.20.20.450">
    <property type="entry name" value="EAL domain"/>
    <property type="match status" value="1"/>
</dbReference>
<dbReference type="Pfam" id="PF00563">
    <property type="entry name" value="EAL"/>
    <property type="match status" value="1"/>
</dbReference>
<dbReference type="Gene3D" id="3.30.70.270">
    <property type="match status" value="1"/>
</dbReference>
<dbReference type="EMBL" id="AP019536">
    <property type="protein sequence ID" value="BBI99444.1"/>
    <property type="molecule type" value="Genomic_DNA"/>
</dbReference>
<dbReference type="AlphaFoldDB" id="A0AAN1T158"/>
<evidence type="ECO:0000259" key="1">
    <source>
        <dbReference type="PROSITE" id="PS50883"/>
    </source>
</evidence>
<dbReference type="InterPro" id="IPR029787">
    <property type="entry name" value="Nucleotide_cyclase"/>
</dbReference>
<dbReference type="InterPro" id="IPR001633">
    <property type="entry name" value="EAL_dom"/>
</dbReference>
<evidence type="ECO:0000313" key="4">
    <source>
        <dbReference type="Proteomes" id="UP001319121"/>
    </source>
</evidence>
<keyword evidence="4" id="KW-1185">Reference proteome</keyword>
<dbReference type="PANTHER" id="PTHR44757">
    <property type="entry name" value="DIGUANYLATE CYCLASE DGCP"/>
    <property type="match status" value="1"/>
</dbReference>
<dbReference type="SUPFAM" id="SSF55073">
    <property type="entry name" value="Nucleotide cyclase"/>
    <property type="match status" value="1"/>
</dbReference>
<dbReference type="NCBIfam" id="TIGR00254">
    <property type="entry name" value="GGDEF"/>
    <property type="match status" value="1"/>
</dbReference>
<dbReference type="InterPro" id="IPR000160">
    <property type="entry name" value="GGDEF_dom"/>
</dbReference>
<proteinExistence type="predicted"/>
<feature type="domain" description="GGDEF" evidence="2">
    <location>
        <begin position="34"/>
        <end position="165"/>
    </location>
</feature>
<sequence>MRINGRDPLTGFLDRNGCLQAATKLAVDSTSNGRALAVLWFDLDRFKQINESFGHLGGDEVIADIAIRFRARASGRAELSRMGGDEFVCLLPNCDRAQAQQFANELVSTVEEPLTIGSLVLRPTVSVGIAILEQGEDPLVLLERADRAMFASKAKGGKCVVFSGEEPIPGRLGITLAREELSIEDSLHTALETGGFRLHYQPIIHANGQIEAVEALMRCNVDGENISPGRFIPVAEKTGLVIRLGEWSLLQGATYARQLQDAGHHTKVAINVSRAQLVSPKFTHALHAALICSNVSPELIELELTESLFMDISDTVQKNLKNVIGAGVRLAIDDFGTGYSCLANLKDIPAGKLKLDRAFVTVLPEDRRALSVVKAVTQLGHDLGMTVVAEGCERREQIDALLDAGVDAIQGFYYAKPMPEEQLLPWLQQRNTL</sequence>
<dbReference type="SUPFAM" id="SSF141868">
    <property type="entry name" value="EAL domain-like"/>
    <property type="match status" value="1"/>
</dbReference>
<dbReference type="PROSITE" id="PS50883">
    <property type="entry name" value="EAL"/>
    <property type="match status" value="1"/>
</dbReference>
<dbReference type="KEGG" id="fku:FGKAn22_11370"/>
<dbReference type="PROSITE" id="PS50887">
    <property type="entry name" value="GGDEF"/>
    <property type="match status" value="1"/>
</dbReference>
<evidence type="ECO:0008006" key="5">
    <source>
        <dbReference type="Google" id="ProtNLM"/>
    </source>
</evidence>
<evidence type="ECO:0000313" key="3">
    <source>
        <dbReference type="EMBL" id="BBI99444.1"/>
    </source>
</evidence>
<dbReference type="CDD" id="cd01949">
    <property type="entry name" value="GGDEF"/>
    <property type="match status" value="1"/>
</dbReference>
<gene>
    <name evidence="3" type="ORF">FGKAn22_11370</name>
</gene>
<name>A0AAN1T158_9PROT</name>